<evidence type="ECO:0000256" key="3">
    <source>
        <dbReference type="ARBA" id="ARBA00023125"/>
    </source>
</evidence>
<proteinExistence type="inferred from homology"/>
<keyword evidence="2" id="KW-0805">Transcription regulation</keyword>
<dbReference type="PANTHER" id="PTHR30346">
    <property type="entry name" value="TRANSCRIPTIONAL DUAL REGULATOR HCAR-RELATED"/>
    <property type="match status" value="1"/>
</dbReference>
<evidence type="ECO:0000256" key="1">
    <source>
        <dbReference type="ARBA" id="ARBA00009437"/>
    </source>
</evidence>
<dbReference type="Pfam" id="PF03466">
    <property type="entry name" value="LysR_substrate"/>
    <property type="match status" value="1"/>
</dbReference>
<feature type="domain" description="HTH lysR-type" evidence="5">
    <location>
        <begin position="1"/>
        <end position="58"/>
    </location>
</feature>
<dbReference type="SUPFAM" id="SSF53850">
    <property type="entry name" value="Periplasmic binding protein-like II"/>
    <property type="match status" value="1"/>
</dbReference>
<reference evidence="7" key="1">
    <citation type="journal article" date="2019" name="Int. J. Syst. Evol. Microbiol.">
        <title>The Global Catalogue of Microorganisms (GCM) 10K type strain sequencing project: providing services to taxonomists for standard genome sequencing and annotation.</title>
        <authorList>
            <consortium name="The Broad Institute Genomics Platform"/>
            <consortium name="The Broad Institute Genome Sequencing Center for Infectious Disease"/>
            <person name="Wu L."/>
            <person name="Ma J."/>
        </authorList>
    </citation>
    <scope>NUCLEOTIDE SEQUENCE [LARGE SCALE GENOMIC DNA]</scope>
    <source>
        <strain evidence="7">NCAIM B.01391</strain>
    </source>
</reference>
<name>A0ABW0IT97_9HYPH</name>
<protein>
    <submittedName>
        <fullName evidence="6">LysR substrate-binding domain-containing protein</fullName>
    </submittedName>
</protein>
<dbReference type="PROSITE" id="PS50931">
    <property type="entry name" value="HTH_LYSR"/>
    <property type="match status" value="1"/>
</dbReference>
<dbReference type="Proteomes" id="UP001596053">
    <property type="component" value="Unassembled WGS sequence"/>
</dbReference>
<dbReference type="EMBL" id="JBHSLW010000029">
    <property type="protein sequence ID" value="MFC5421513.1"/>
    <property type="molecule type" value="Genomic_DNA"/>
</dbReference>
<organism evidence="6 7">
    <name type="scientific">Bosea eneae</name>
    <dbReference type="NCBI Taxonomy" id="151454"/>
    <lineage>
        <taxon>Bacteria</taxon>
        <taxon>Pseudomonadati</taxon>
        <taxon>Pseudomonadota</taxon>
        <taxon>Alphaproteobacteria</taxon>
        <taxon>Hyphomicrobiales</taxon>
        <taxon>Boseaceae</taxon>
        <taxon>Bosea</taxon>
    </lineage>
</organism>
<evidence type="ECO:0000256" key="2">
    <source>
        <dbReference type="ARBA" id="ARBA00023015"/>
    </source>
</evidence>
<dbReference type="CDD" id="cd08423">
    <property type="entry name" value="PBP2_LTTR_like_6"/>
    <property type="match status" value="1"/>
</dbReference>
<accession>A0ABW0IT97</accession>
<dbReference type="InterPro" id="IPR036390">
    <property type="entry name" value="WH_DNA-bd_sf"/>
</dbReference>
<dbReference type="Gene3D" id="3.40.190.10">
    <property type="entry name" value="Periplasmic binding protein-like II"/>
    <property type="match status" value="2"/>
</dbReference>
<evidence type="ECO:0000313" key="6">
    <source>
        <dbReference type="EMBL" id="MFC5421513.1"/>
    </source>
</evidence>
<dbReference type="Gene3D" id="1.10.10.10">
    <property type="entry name" value="Winged helix-like DNA-binding domain superfamily/Winged helix DNA-binding domain"/>
    <property type="match status" value="1"/>
</dbReference>
<dbReference type="InterPro" id="IPR005119">
    <property type="entry name" value="LysR_subst-bd"/>
</dbReference>
<comment type="caution">
    <text evidence="6">The sequence shown here is derived from an EMBL/GenBank/DDBJ whole genome shotgun (WGS) entry which is preliminary data.</text>
</comment>
<dbReference type="InterPro" id="IPR036388">
    <property type="entry name" value="WH-like_DNA-bd_sf"/>
</dbReference>
<evidence type="ECO:0000313" key="7">
    <source>
        <dbReference type="Proteomes" id="UP001596053"/>
    </source>
</evidence>
<dbReference type="RefSeq" id="WP_377799799.1">
    <property type="nucleotide sequence ID" value="NZ_JBHSLW010000029.1"/>
</dbReference>
<keyword evidence="3" id="KW-0238">DNA-binding</keyword>
<dbReference type="InterPro" id="IPR000847">
    <property type="entry name" value="LysR_HTH_N"/>
</dbReference>
<dbReference type="SUPFAM" id="SSF46785">
    <property type="entry name" value="Winged helix' DNA-binding domain"/>
    <property type="match status" value="1"/>
</dbReference>
<dbReference type="PANTHER" id="PTHR30346:SF29">
    <property type="entry name" value="LYSR SUBSTRATE-BINDING"/>
    <property type="match status" value="1"/>
</dbReference>
<sequence length="315" mass="34102">MDLGRLRTLRELSLRKTMASVAEALLISPSAVSQQIALLEDEAGVELVERRGRGVRLTPAGLRLVEHAGRVIGILEEAKTDLAELKKTVAGELRVAAFPSVAASLIPPTIRALSQRFPDLVAMFEESEPVDSLAALRAWQTDVAIIDDLTTSAGLAEAQVETLHLFDDRLQVLLPPDHRLADQAHISLQELATERWALDTTSATYSDVIVAACQEAGFEPIINGRCHSFEVVRAMVEAGCSVSINPGLRGRDYIGTLLLKEIRPTITRRIFVAFRSGELRNPAVAGFVEGLRSVVAAMADLKGRIGAAGRPQTEM</sequence>
<keyword evidence="7" id="KW-1185">Reference proteome</keyword>
<dbReference type="Pfam" id="PF00126">
    <property type="entry name" value="HTH_1"/>
    <property type="match status" value="1"/>
</dbReference>
<evidence type="ECO:0000259" key="5">
    <source>
        <dbReference type="PROSITE" id="PS50931"/>
    </source>
</evidence>
<gene>
    <name evidence="6" type="ORF">ACFPOB_18295</name>
</gene>
<comment type="similarity">
    <text evidence="1">Belongs to the LysR transcriptional regulatory family.</text>
</comment>
<keyword evidence="4" id="KW-0804">Transcription</keyword>
<evidence type="ECO:0000256" key="4">
    <source>
        <dbReference type="ARBA" id="ARBA00023163"/>
    </source>
</evidence>